<proteinExistence type="predicted"/>
<dbReference type="Proteomes" id="UP000789525">
    <property type="component" value="Unassembled WGS sequence"/>
</dbReference>
<organism evidence="1 2">
    <name type="scientific">Acaulospora colombiana</name>
    <dbReference type="NCBI Taxonomy" id="27376"/>
    <lineage>
        <taxon>Eukaryota</taxon>
        <taxon>Fungi</taxon>
        <taxon>Fungi incertae sedis</taxon>
        <taxon>Mucoromycota</taxon>
        <taxon>Glomeromycotina</taxon>
        <taxon>Glomeromycetes</taxon>
        <taxon>Diversisporales</taxon>
        <taxon>Acaulosporaceae</taxon>
        <taxon>Acaulospora</taxon>
    </lineage>
</organism>
<protein>
    <submittedName>
        <fullName evidence="1">2567_t:CDS:1</fullName>
    </submittedName>
</protein>
<sequence length="243" mass="27424">MPRSPSDYVFFWKIDQEHGWASQWYRSKFKGPSTFEGLQTFVATEKQKLTGSTTVPSEPSTSITSEPQTEQEDWIPFMTAEHFMMFHKAMLFAHTHSTDHKIKSTNEAVAHRLLTTTNPKIVKDMGRQVKGFSDGVWHRHRDDIVLAGNILKFRQNPGLGTKLLETGQKKIVEASPMDKIWGIGLDAKRASESLKSDGEKRWGLNLLGLALEQTRSILVMETQKVVQESEQSEPGPSTVPQAD</sequence>
<evidence type="ECO:0000313" key="1">
    <source>
        <dbReference type="EMBL" id="CAG8517974.1"/>
    </source>
</evidence>
<keyword evidence="2" id="KW-1185">Reference proteome</keyword>
<reference evidence="1" key="1">
    <citation type="submission" date="2021-06" db="EMBL/GenBank/DDBJ databases">
        <authorList>
            <person name="Kallberg Y."/>
            <person name="Tangrot J."/>
            <person name="Rosling A."/>
        </authorList>
    </citation>
    <scope>NUCLEOTIDE SEQUENCE</scope>
    <source>
        <strain evidence="1">CL356</strain>
    </source>
</reference>
<name>A0ACA9LBN8_9GLOM</name>
<comment type="caution">
    <text evidence="1">The sequence shown here is derived from an EMBL/GenBank/DDBJ whole genome shotgun (WGS) entry which is preliminary data.</text>
</comment>
<accession>A0ACA9LBN8</accession>
<dbReference type="EMBL" id="CAJVPT010005246">
    <property type="protein sequence ID" value="CAG8517974.1"/>
    <property type="molecule type" value="Genomic_DNA"/>
</dbReference>
<gene>
    <name evidence="1" type="ORF">ACOLOM_LOCUS3523</name>
</gene>
<evidence type="ECO:0000313" key="2">
    <source>
        <dbReference type="Proteomes" id="UP000789525"/>
    </source>
</evidence>